<name>A0A1I4K8D4_9BACI</name>
<dbReference type="EMBL" id="FOTR01000003">
    <property type="protein sequence ID" value="SFL74879.1"/>
    <property type="molecule type" value="Genomic_DNA"/>
</dbReference>
<proteinExistence type="predicted"/>
<gene>
    <name evidence="1" type="ORF">SAMN04487943_103413</name>
</gene>
<reference evidence="2" key="1">
    <citation type="submission" date="2016-10" db="EMBL/GenBank/DDBJ databases">
        <authorList>
            <person name="Varghese N."/>
            <person name="Submissions S."/>
        </authorList>
    </citation>
    <scope>NUCLEOTIDE SEQUENCE [LARGE SCALE GENOMIC DNA]</scope>
    <source>
        <strain evidence="2">CGMCC 1.4250</strain>
    </source>
</reference>
<evidence type="ECO:0000313" key="1">
    <source>
        <dbReference type="EMBL" id="SFL74879.1"/>
    </source>
</evidence>
<sequence length="47" mass="5572">MDFFPNKCMSVVIYIDHITFIIHLCKKNLQIVTSYMIDFIISLLSVY</sequence>
<dbReference type="Proteomes" id="UP000198565">
    <property type="component" value="Unassembled WGS sequence"/>
</dbReference>
<dbReference type="AlphaFoldDB" id="A0A1I4K8D4"/>
<keyword evidence="2" id="KW-1185">Reference proteome</keyword>
<organism evidence="1 2">
    <name type="scientific">Gracilibacillus orientalis</name>
    <dbReference type="NCBI Taxonomy" id="334253"/>
    <lineage>
        <taxon>Bacteria</taxon>
        <taxon>Bacillati</taxon>
        <taxon>Bacillota</taxon>
        <taxon>Bacilli</taxon>
        <taxon>Bacillales</taxon>
        <taxon>Bacillaceae</taxon>
        <taxon>Gracilibacillus</taxon>
    </lineage>
</organism>
<protein>
    <submittedName>
        <fullName evidence="1">Uncharacterized protein</fullName>
    </submittedName>
</protein>
<evidence type="ECO:0000313" key="2">
    <source>
        <dbReference type="Proteomes" id="UP000198565"/>
    </source>
</evidence>
<accession>A0A1I4K8D4</accession>
<dbReference type="STRING" id="334253.SAMN04487943_103413"/>